<gene>
    <name evidence="2" type="ORF">PDIGIT_LOCUS12537</name>
</gene>
<keyword evidence="1" id="KW-0732">Signal</keyword>
<keyword evidence="3" id="KW-1185">Reference proteome</keyword>
<dbReference type="EMBL" id="CAOQHR010000009">
    <property type="protein sequence ID" value="CAI6339380.1"/>
    <property type="molecule type" value="Genomic_DNA"/>
</dbReference>
<reference evidence="2" key="1">
    <citation type="submission" date="2023-01" db="EMBL/GenBank/DDBJ databases">
        <authorList>
            <person name="Van Ghelder C."/>
            <person name="Rancurel C."/>
        </authorList>
    </citation>
    <scope>NUCLEOTIDE SEQUENCE</scope>
    <source>
        <strain evidence="2">CNCM I-4278</strain>
    </source>
</reference>
<evidence type="ECO:0000313" key="3">
    <source>
        <dbReference type="Proteomes" id="UP001152607"/>
    </source>
</evidence>
<name>A0A9W4XSU5_9PLEO</name>
<proteinExistence type="predicted"/>
<protein>
    <recommendedName>
        <fullName evidence="4">Secreted protein</fullName>
    </recommendedName>
</protein>
<feature type="chain" id="PRO_5040829928" description="Secreted protein" evidence="1">
    <location>
        <begin position="21"/>
        <end position="72"/>
    </location>
</feature>
<comment type="caution">
    <text evidence="2">The sequence shown here is derived from an EMBL/GenBank/DDBJ whole genome shotgun (WGS) entry which is preliminary data.</text>
</comment>
<evidence type="ECO:0000313" key="2">
    <source>
        <dbReference type="EMBL" id="CAI6339380.1"/>
    </source>
</evidence>
<sequence length="72" mass="7993">MTFFFAFIILQGCSLSCLLASLSQRHNFDIGIQCRQYGQVMHAALIGLTRLSSPSARDVTLVFFFSHSPTPP</sequence>
<feature type="signal peptide" evidence="1">
    <location>
        <begin position="1"/>
        <end position="20"/>
    </location>
</feature>
<dbReference type="Proteomes" id="UP001152607">
    <property type="component" value="Unassembled WGS sequence"/>
</dbReference>
<evidence type="ECO:0000256" key="1">
    <source>
        <dbReference type="SAM" id="SignalP"/>
    </source>
</evidence>
<dbReference type="AlphaFoldDB" id="A0A9W4XSU5"/>
<evidence type="ECO:0008006" key="4">
    <source>
        <dbReference type="Google" id="ProtNLM"/>
    </source>
</evidence>
<organism evidence="2 3">
    <name type="scientific">Periconia digitata</name>
    <dbReference type="NCBI Taxonomy" id="1303443"/>
    <lineage>
        <taxon>Eukaryota</taxon>
        <taxon>Fungi</taxon>
        <taxon>Dikarya</taxon>
        <taxon>Ascomycota</taxon>
        <taxon>Pezizomycotina</taxon>
        <taxon>Dothideomycetes</taxon>
        <taxon>Pleosporomycetidae</taxon>
        <taxon>Pleosporales</taxon>
        <taxon>Massarineae</taxon>
        <taxon>Periconiaceae</taxon>
        <taxon>Periconia</taxon>
    </lineage>
</organism>
<accession>A0A9W4XSU5</accession>